<dbReference type="PANTHER" id="PTHR43808">
    <property type="entry name" value="ACETYLORNITHINE DEACETYLASE"/>
    <property type="match status" value="1"/>
</dbReference>
<comment type="cofactor">
    <cofactor evidence="9">
        <name>Zn(2+)</name>
        <dbReference type="ChEBI" id="CHEBI:29105"/>
    </cofactor>
    <cofactor evidence="9">
        <name>Co(2+)</name>
        <dbReference type="ChEBI" id="CHEBI:48828"/>
    </cofactor>
    <text evidence="9">Binds 2 Zn(2+) or Co(2+) ions per subunit.</text>
</comment>
<dbReference type="GO" id="GO:0008270">
    <property type="term" value="F:zinc ion binding"/>
    <property type="evidence" value="ECO:0007669"/>
    <property type="project" value="UniProtKB-UniRule"/>
</dbReference>
<dbReference type="NCBIfam" id="TIGR01902">
    <property type="entry name" value="dapE-lys-deAc"/>
    <property type="match status" value="1"/>
</dbReference>
<dbReference type="InterPro" id="IPR002933">
    <property type="entry name" value="Peptidase_M20"/>
</dbReference>
<evidence type="ECO:0000256" key="9">
    <source>
        <dbReference type="HAMAP-Rule" id="MF_01120"/>
    </source>
</evidence>
<dbReference type="GeneID" id="76206970"/>
<dbReference type="PANTHER" id="PTHR43808:SF28">
    <property type="entry name" value="[LYSW]-LYSINE_[LYSW]-ORNITHINE HYDROLASE"/>
    <property type="match status" value="1"/>
</dbReference>
<keyword evidence="6 9" id="KW-0862">Zinc</keyword>
<comment type="subcellular location">
    <subcellularLocation>
        <location evidence="9">Cytoplasm</location>
    </subcellularLocation>
</comment>
<dbReference type="InterPro" id="IPR011650">
    <property type="entry name" value="Peptidase_M20_dimer"/>
</dbReference>
<dbReference type="EMBL" id="AP026830">
    <property type="protein sequence ID" value="BDR92330.1"/>
    <property type="molecule type" value="Genomic_DNA"/>
</dbReference>
<dbReference type="UniPathway" id="UPA00033">
    <property type="reaction ID" value="UER00039"/>
</dbReference>
<reference evidence="11" key="4">
    <citation type="journal article" date="2023" name="Microbiol. Resour. Announc.">
        <title>Complete Genome Sequence of Vulcanisaeta souniana Strain IC-059, a Hyperthermophilic Archaeon Isolated from Hot Spring Water in Japan.</title>
        <authorList>
            <person name="Kato S."/>
            <person name="Itoh T."/>
            <person name="Wu L."/>
            <person name="Ma J."/>
            <person name="Ohkuma M."/>
        </authorList>
    </citation>
    <scope>NUCLEOTIDE SEQUENCE</scope>
    <source>
        <strain evidence="11">JCM 11219</strain>
    </source>
</reference>
<reference evidence="12" key="2">
    <citation type="submission" date="2020-09" db="EMBL/GenBank/DDBJ databases">
        <authorList>
            <person name="Sun Q."/>
            <person name="Ohkuma M."/>
        </authorList>
    </citation>
    <scope>NUCLEOTIDE SEQUENCE</scope>
    <source>
        <strain evidence="12">JCM 11219</strain>
    </source>
</reference>
<dbReference type="EC" id="3.5.1.132" evidence="9"/>
<comment type="function">
    <text evidence="9">Catalyzes the release of L-lysine from [LysW]-gamma-L-lysine and the release of L-ornithine from [LysW]-L-ornithine.</text>
</comment>
<evidence type="ECO:0000259" key="10">
    <source>
        <dbReference type="Pfam" id="PF07687"/>
    </source>
</evidence>
<dbReference type="OrthoDB" id="133929at2157"/>
<keyword evidence="1 9" id="KW-0963">Cytoplasm</keyword>
<dbReference type="GO" id="GO:0019878">
    <property type="term" value="P:lysine biosynthetic process via aminoadipic acid"/>
    <property type="evidence" value="ECO:0007669"/>
    <property type="project" value="UniProtKB-UniRule"/>
</dbReference>
<dbReference type="InterPro" id="IPR036264">
    <property type="entry name" value="Bact_exopeptidase_dim_dom"/>
</dbReference>
<gene>
    <name evidence="9" type="primary">lysK</name>
    <name evidence="12" type="ORF">GCM10007112_09410</name>
    <name evidence="11" type="ORF">Vsou_14230</name>
</gene>
<feature type="active site" evidence="9">
    <location>
        <position position="68"/>
    </location>
</feature>
<dbReference type="RefSeq" id="WP_188602905.1">
    <property type="nucleotide sequence ID" value="NZ_AP026830.1"/>
</dbReference>
<feature type="domain" description="Peptidase M20 dimerisation" evidence="10">
    <location>
        <begin position="158"/>
        <end position="250"/>
    </location>
</feature>
<keyword evidence="5 9" id="KW-0378">Hydrolase</keyword>
<dbReference type="AlphaFoldDB" id="A0A830EDJ9"/>
<dbReference type="GO" id="GO:0005737">
    <property type="term" value="C:cytoplasm"/>
    <property type="evidence" value="ECO:0007669"/>
    <property type="project" value="UniProtKB-SubCell"/>
</dbReference>
<keyword evidence="8 9" id="KW-0170">Cobalt</keyword>
<comment type="pathway">
    <text evidence="9">Amino-acid biosynthesis; L-lysine biosynthesis via AAA pathway; L-lysine from L-alpha-aminoadipate (Thermus route): step 5/5.</text>
</comment>
<evidence type="ECO:0000313" key="11">
    <source>
        <dbReference type="EMBL" id="BDR92330.1"/>
    </source>
</evidence>
<dbReference type="Gene3D" id="3.30.70.360">
    <property type="match status" value="1"/>
</dbReference>
<dbReference type="EMBL" id="BMNM01000003">
    <property type="protein sequence ID" value="GGI74763.1"/>
    <property type="molecule type" value="Genomic_DNA"/>
</dbReference>
<dbReference type="GO" id="GO:0016811">
    <property type="term" value="F:hydrolase activity, acting on carbon-nitrogen (but not peptide) bonds, in linear amides"/>
    <property type="evidence" value="ECO:0007669"/>
    <property type="project" value="UniProtKB-UniRule"/>
</dbReference>
<feature type="binding site" evidence="9">
    <location>
        <position position="146"/>
    </location>
    <ligand>
        <name>Zn(2+)</name>
        <dbReference type="ChEBI" id="CHEBI:29105"/>
        <label>1</label>
    </ligand>
</feature>
<dbReference type="Pfam" id="PF07687">
    <property type="entry name" value="M20_dimer"/>
    <property type="match status" value="1"/>
</dbReference>
<feature type="binding site" evidence="9">
    <location>
        <position position="121"/>
    </location>
    <ligand>
        <name>Zn(2+)</name>
        <dbReference type="ChEBI" id="CHEBI:29105"/>
        <label>2</label>
    </ligand>
</feature>
<dbReference type="GO" id="GO:0050897">
    <property type="term" value="F:cobalt ion binding"/>
    <property type="evidence" value="ECO:0007669"/>
    <property type="project" value="UniProtKB-UniRule"/>
</dbReference>
<comment type="catalytic activity">
    <reaction evidence="9">
        <text>[amino-group carrier protein]-C-terminal-gamma-(L-lysyl)-L-glutamate + H2O = [amino-group carrier protein]-C-terminal-L-glutamate + L-lysine</text>
        <dbReference type="Rhea" id="RHEA:48684"/>
        <dbReference type="Rhea" id="RHEA-COMP:9693"/>
        <dbReference type="Rhea" id="RHEA-COMP:9715"/>
        <dbReference type="ChEBI" id="CHEBI:15377"/>
        <dbReference type="ChEBI" id="CHEBI:32551"/>
        <dbReference type="ChEBI" id="CHEBI:78525"/>
        <dbReference type="ChEBI" id="CHEBI:78526"/>
        <dbReference type="EC" id="3.5.1.130"/>
    </reaction>
</comment>
<evidence type="ECO:0000313" key="14">
    <source>
        <dbReference type="Proteomes" id="UP001060771"/>
    </source>
</evidence>
<evidence type="ECO:0000256" key="6">
    <source>
        <dbReference type="ARBA" id="ARBA00022833"/>
    </source>
</evidence>
<feature type="binding site" evidence="9">
    <location>
        <position position="327"/>
    </location>
    <ligand>
        <name>Zn(2+)</name>
        <dbReference type="ChEBI" id="CHEBI:29105"/>
        <label>2</label>
    </ligand>
</feature>
<protein>
    <recommendedName>
        <fullName evidence="9">Putative [LysW]-lysine/[LysW]-ornithine hydrolase</fullName>
        <ecNumber evidence="9">3.5.1.130</ecNumber>
        <ecNumber evidence="9">3.5.1.132</ecNumber>
    </recommendedName>
</protein>
<sequence length="357" mass="39398">MLSNESKLKLFMESLGIYSPTGSEHELAEFIMELLTMNGFEARIDDVGNVIATRGSGEPNLWLHAHMDTVPGFIEVRREGNKIIGRGASDDKGPLMAMVFAFMESELPRGTLVLTAVVHEEGDSLGTRHLITGNHVHRPTGIIIGEPTGINKIVTKYRGSTKLEVMVRTRGGHASNPDLDSNSILIAMNVYKDLWDALKAGVSYESILVTPTVMNCGEAENMIPSNCRLVLDVRIPPGRSCRDIENAINELGVKYGGSITINMKWCTEPVEVPINNLSARAVSRAIIKVLNERPTLARKWGTSDMNELARLTSNIVAYGPGDGAFSHSLEEYILVDDFLRAVDIYKQAVFEFMSMYR</sequence>
<dbReference type="SUPFAM" id="SSF55031">
    <property type="entry name" value="Bacterial exopeptidase dimerisation domain"/>
    <property type="match status" value="1"/>
</dbReference>
<evidence type="ECO:0000256" key="2">
    <source>
        <dbReference type="ARBA" id="ARBA00022571"/>
    </source>
</evidence>
<accession>A0A830EDJ9</accession>
<keyword evidence="3 9" id="KW-0028">Amino-acid biosynthesis</keyword>
<keyword evidence="7 9" id="KW-0457">Lysine biosynthesis</keyword>
<dbReference type="SUPFAM" id="SSF53187">
    <property type="entry name" value="Zn-dependent exopeptidases"/>
    <property type="match status" value="1"/>
</dbReference>
<comment type="pathway">
    <text evidence="9">Amino-acid biosynthesis; L-arginine biosynthesis.</text>
</comment>
<feature type="binding site" evidence="9">
    <location>
        <position position="90"/>
    </location>
    <ligand>
        <name>Zn(2+)</name>
        <dbReference type="ChEBI" id="CHEBI:29105"/>
        <label>2</label>
    </ligand>
</feature>
<keyword evidence="2 9" id="KW-0055">Arginine biosynthesis</keyword>
<name>A0A830EDJ9_9CREN</name>
<reference evidence="12" key="1">
    <citation type="journal article" date="2014" name="Int. J. Syst. Evol. Microbiol.">
        <title>Complete genome sequence of Corynebacterium casei LMG S-19264T (=DSM 44701T), isolated from a smear-ripened cheese.</title>
        <authorList>
            <consortium name="US DOE Joint Genome Institute (JGI-PGF)"/>
            <person name="Walter F."/>
            <person name="Albersmeier A."/>
            <person name="Kalinowski J."/>
            <person name="Ruckert C."/>
        </authorList>
    </citation>
    <scope>NUCLEOTIDE SEQUENCE</scope>
    <source>
        <strain evidence="12">JCM 11219</strain>
    </source>
</reference>
<evidence type="ECO:0000256" key="7">
    <source>
        <dbReference type="ARBA" id="ARBA00023154"/>
    </source>
</evidence>
<feature type="binding site" evidence="9">
    <location>
        <position position="90"/>
    </location>
    <ligand>
        <name>Zn(2+)</name>
        <dbReference type="ChEBI" id="CHEBI:29105"/>
        <label>1</label>
    </ligand>
</feature>
<dbReference type="Proteomes" id="UP000657075">
    <property type="component" value="Unassembled WGS sequence"/>
</dbReference>
<dbReference type="HAMAP" id="MF_01120">
    <property type="entry name" value="LysK"/>
    <property type="match status" value="1"/>
</dbReference>
<dbReference type="EC" id="3.5.1.130" evidence="9"/>
<dbReference type="InterPro" id="IPR010175">
    <property type="entry name" value="LysK"/>
</dbReference>
<feature type="active site" description="Proton acceptor" evidence="9">
    <location>
        <position position="120"/>
    </location>
</feature>
<proteinExistence type="inferred from homology"/>
<keyword evidence="4 9" id="KW-0479">Metal-binding</keyword>
<feature type="binding site" evidence="9">
    <location>
        <position position="66"/>
    </location>
    <ligand>
        <name>Zn(2+)</name>
        <dbReference type="ChEBI" id="CHEBI:29105"/>
        <label>1</label>
    </ligand>
</feature>
<evidence type="ECO:0000313" key="13">
    <source>
        <dbReference type="Proteomes" id="UP000657075"/>
    </source>
</evidence>
<organism evidence="12 13">
    <name type="scientific">Vulcanisaeta souniana JCM 11219</name>
    <dbReference type="NCBI Taxonomy" id="1293586"/>
    <lineage>
        <taxon>Archaea</taxon>
        <taxon>Thermoproteota</taxon>
        <taxon>Thermoprotei</taxon>
        <taxon>Thermoproteales</taxon>
        <taxon>Thermoproteaceae</taxon>
        <taxon>Vulcanisaeta</taxon>
    </lineage>
</organism>
<evidence type="ECO:0000256" key="1">
    <source>
        <dbReference type="ARBA" id="ARBA00022490"/>
    </source>
</evidence>
<dbReference type="Pfam" id="PF01546">
    <property type="entry name" value="Peptidase_M20"/>
    <property type="match status" value="1"/>
</dbReference>
<evidence type="ECO:0000256" key="3">
    <source>
        <dbReference type="ARBA" id="ARBA00022605"/>
    </source>
</evidence>
<dbReference type="UniPathway" id="UPA00068"/>
<evidence type="ECO:0000256" key="4">
    <source>
        <dbReference type="ARBA" id="ARBA00022723"/>
    </source>
</evidence>
<comment type="similarity">
    <text evidence="9">Belongs to the peptidase M20A family. LysK subfamily.</text>
</comment>
<dbReference type="GO" id="GO:0042450">
    <property type="term" value="P:L-arginine biosynthetic process via ornithine"/>
    <property type="evidence" value="ECO:0007669"/>
    <property type="project" value="UniProtKB-UniRule"/>
</dbReference>
<comment type="catalytic activity">
    <reaction evidence="9">
        <text>[amino-group carrier protein]-C-terminal-gamma-(L-ornithyl)-L-glutamate + H2O = [amino-group carrier protein]-C-terminal-L-glutamate + L-ornithine</text>
        <dbReference type="Rhea" id="RHEA:52676"/>
        <dbReference type="Rhea" id="RHEA-COMP:9693"/>
        <dbReference type="Rhea" id="RHEA-COMP:13328"/>
        <dbReference type="ChEBI" id="CHEBI:15377"/>
        <dbReference type="ChEBI" id="CHEBI:46911"/>
        <dbReference type="ChEBI" id="CHEBI:78525"/>
        <dbReference type="ChEBI" id="CHEBI:136763"/>
        <dbReference type="EC" id="3.5.1.132"/>
    </reaction>
</comment>
<keyword evidence="14" id="KW-1185">Reference proteome</keyword>
<dbReference type="Proteomes" id="UP001060771">
    <property type="component" value="Chromosome"/>
</dbReference>
<evidence type="ECO:0000256" key="8">
    <source>
        <dbReference type="ARBA" id="ARBA00023285"/>
    </source>
</evidence>
<evidence type="ECO:0000256" key="5">
    <source>
        <dbReference type="ARBA" id="ARBA00022801"/>
    </source>
</evidence>
<dbReference type="Gene3D" id="3.40.630.10">
    <property type="entry name" value="Zn peptidases"/>
    <property type="match status" value="1"/>
</dbReference>
<reference evidence="14" key="3">
    <citation type="submission" date="2022-09" db="EMBL/GenBank/DDBJ databases">
        <title>Complete genome sequence of Vulcanisaeta souniana.</title>
        <authorList>
            <person name="Kato S."/>
            <person name="Itoh T."/>
            <person name="Ohkuma M."/>
        </authorList>
    </citation>
    <scope>NUCLEOTIDE SEQUENCE [LARGE SCALE GENOMIC DNA]</scope>
    <source>
        <strain evidence="14">JCM 11219</strain>
    </source>
</reference>
<dbReference type="InterPro" id="IPR050072">
    <property type="entry name" value="Peptidase_M20A"/>
</dbReference>
<evidence type="ECO:0000313" key="12">
    <source>
        <dbReference type="EMBL" id="GGI74763.1"/>
    </source>
</evidence>